<dbReference type="PANTHER" id="PTHR13831">
    <property type="entry name" value="MEMBER OF THE HIR1 FAMILY OF WD-REPEAT PROTEINS"/>
    <property type="match status" value="1"/>
</dbReference>
<comment type="similarity">
    <text evidence="3 12">Belongs to the WD repeat HIR1 family.</text>
</comment>
<evidence type="ECO:0000256" key="1">
    <source>
        <dbReference type="ARBA" id="ARBA00002677"/>
    </source>
</evidence>
<comment type="function">
    <text evidence="1 12">Required for replication-independent chromatin assembly and for the periodic repression of histone gene transcription during the cell cycle.</text>
</comment>
<dbReference type="InterPro" id="IPR015943">
    <property type="entry name" value="WD40/YVTN_repeat-like_dom_sf"/>
</dbReference>
<evidence type="ECO:0000256" key="9">
    <source>
        <dbReference type="ARBA" id="ARBA00023163"/>
    </source>
</evidence>
<dbReference type="SUPFAM" id="SSF50978">
    <property type="entry name" value="WD40 repeat-like"/>
    <property type="match status" value="1"/>
</dbReference>
<dbReference type="GO" id="GO:0006338">
    <property type="term" value="P:chromatin remodeling"/>
    <property type="evidence" value="ECO:0007669"/>
    <property type="project" value="InterPro"/>
</dbReference>
<feature type="repeat" description="WD" evidence="11">
    <location>
        <begin position="85"/>
        <end position="117"/>
    </location>
</feature>
<keyword evidence="7 12" id="KW-0156">Chromatin regulator</keyword>
<dbReference type="InterPro" id="IPR011494">
    <property type="entry name" value="HIRA-like_C"/>
</dbReference>
<reference evidence="16" key="1">
    <citation type="journal article" date="2018" name="Nat. Microbiol.">
        <title>Leveraging single-cell genomics to expand the fungal tree of life.</title>
        <authorList>
            <person name="Ahrendt S.R."/>
            <person name="Quandt C.A."/>
            <person name="Ciobanu D."/>
            <person name="Clum A."/>
            <person name="Salamov A."/>
            <person name="Andreopoulos B."/>
            <person name="Cheng J.F."/>
            <person name="Woyke T."/>
            <person name="Pelin A."/>
            <person name="Henrissat B."/>
            <person name="Reynolds N.K."/>
            <person name="Benny G.L."/>
            <person name="Smith M.E."/>
            <person name="James T.Y."/>
            <person name="Grigoriev I.V."/>
        </authorList>
    </citation>
    <scope>NUCLEOTIDE SEQUENCE [LARGE SCALE GENOMIC DNA]</scope>
    <source>
        <strain evidence="16">Baker2002</strain>
    </source>
</reference>
<dbReference type="PROSITE" id="PS50082">
    <property type="entry name" value="WD_REPEATS_2"/>
    <property type="match status" value="4"/>
</dbReference>
<dbReference type="GO" id="GO:0031491">
    <property type="term" value="F:nucleosome binding"/>
    <property type="evidence" value="ECO:0007669"/>
    <property type="project" value="TreeGrafter"/>
</dbReference>
<comment type="subcellular location">
    <subcellularLocation>
        <location evidence="2 12">Nucleus</location>
    </subcellularLocation>
</comment>
<feature type="repeat" description="WD" evidence="11">
    <location>
        <begin position="22"/>
        <end position="48"/>
    </location>
</feature>
<dbReference type="GO" id="GO:0005634">
    <property type="term" value="C:nucleus"/>
    <property type="evidence" value="ECO:0007669"/>
    <property type="project" value="UniProtKB-SubCell"/>
</dbReference>
<dbReference type="PROSITE" id="PS00678">
    <property type="entry name" value="WD_REPEATS_1"/>
    <property type="match status" value="1"/>
</dbReference>
<dbReference type="GO" id="GO:0006355">
    <property type="term" value="P:regulation of DNA-templated transcription"/>
    <property type="evidence" value="ECO:0007669"/>
    <property type="project" value="InterPro"/>
</dbReference>
<evidence type="ECO:0000256" key="2">
    <source>
        <dbReference type="ARBA" id="ARBA00004123"/>
    </source>
</evidence>
<feature type="repeat" description="WD" evidence="11">
    <location>
        <begin position="145"/>
        <end position="186"/>
    </location>
</feature>
<dbReference type="Gene3D" id="2.130.10.10">
    <property type="entry name" value="YVTN repeat-like/Quinoprotein amine dehydrogenase"/>
    <property type="match status" value="2"/>
</dbReference>
<dbReference type="InterPro" id="IPR055410">
    <property type="entry name" value="Beta-prop_CAF1B_HIR1"/>
</dbReference>
<evidence type="ECO:0000256" key="4">
    <source>
        <dbReference type="ARBA" id="ARBA00022491"/>
    </source>
</evidence>
<organism evidence="15 16">
    <name type="scientific">Metschnikowia bicuspidata</name>
    <dbReference type="NCBI Taxonomy" id="27322"/>
    <lineage>
        <taxon>Eukaryota</taxon>
        <taxon>Fungi</taxon>
        <taxon>Dikarya</taxon>
        <taxon>Ascomycota</taxon>
        <taxon>Saccharomycotina</taxon>
        <taxon>Pichiomycetes</taxon>
        <taxon>Metschnikowiaceae</taxon>
        <taxon>Metschnikowia</taxon>
    </lineage>
</organism>
<dbReference type="InterPro" id="IPR036322">
    <property type="entry name" value="WD40_repeat_dom_sf"/>
</dbReference>
<evidence type="ECO:0000256" key="12">
    <source>
        <dbReference type="RuleBase" id="RU364014"/>
    </source>
</evidence>
<gene>
    <name evidence="15" type="ORF">METBISCDRAFT_19015</name>
</gene>
<dbReference type="Proteomes" id="UP000268321">
    <property type="component" value="Unassembled WGS sequence"/>
</dbReference>
<dbReference type="EMBL" id="ML004497">
    <property type="protein sequence ID" value="RKP29257.1"/>
    <property type="molecule type" value="Genomic_DNA"/>
</dbReference>
<dbReference type="PROSITE" id="PS50294">
    <property type="entry name" value="WD_REPEATS_REGION"/>
    <property type="match status" value="2"/>
</dbReference>
<dbReference type="AlphaFoldDB" id="A0A4P9Z948"/>
<keyword evidence="4 12" id="KW-0678">Repressor</keyword>
<evidence type="ECO:0000259" key="13">
    <source>
        <dbReference type="Pfam" id="PF07569"/>
    </source>
</evidence>
<protein>
    <recommendedName>
        <fullName evidence="12">Protein HIR</fullName>
    </recommendedName>
</protein>
<evidence type="ECO:0000256" key="10">
    <source>
        <dbReference type="ARBA" id="ARBA00023242"/>
    </source>
</evidence>
<feature type="domain" description="CAF1B/HIR1 beta-propeller" evidence="14">
    <location>
        <begin position="82"/>
        <end position="381"/>
    </location>
</feature>
<keyword evidence="9 12" id="KW-0804">Transcription</keyword>
<keyword evidence="16" id="KW-1185">Reference proteome</keyword>
<dbReference type="InterPro" id="IPR001680">
    <property type="entry name" value="WD40_rpt"/>
</dbReference>
<dbReference type="InterPro" id="IPR031120">
    <property type="entry name" value="HIR1-like"/>
</dbReference>
<dbReference type="GO" id="GO:0006351">
    <property type="term" value="P:DNA-templated transcription"/>
    <property type="evidence" value="ECO:0007669"/>
    <property type="project" value="InterPro"/>
</dbReference>
<dbReference type="Pfam" id="PF24105">
    <property type="entry name" value="Beta-prop_CAF1B_HIR1"/>
    <property type="match status" value="1"/>
</dbReference>
<dbReference type="InterPro" id="IPR019775">
    <property type="entry name" value="WD40_repeat_CS"/>
</dbReference>
<keyword evidence="10 12" id="KW-0539">Nucleus</keyword>
<dbReference type="GO" id="GO:0000417">
    <property type="term" value="C:HIR complex"/>
    <property type="evidence" value="ECO:0007669"/>
    <property type="project" value="TreeGrafter"/>
</dbReference>
<dbReference type="Pfam" id="PF00400">
    <property type="entry name" value="WD40"/>
    <property type="match status" value="1"/>
</dbReference>
<dbReference type="SMART" id="SM00320">
    <property type="entry name" value="WD40"/>
    <property type="match status" value="6"/>
</dbReference>
<keyword evidence="5 11" id="KW-0853">WD repeat</keyword>
<dbReference type="GO" id="GO:0000785">
    <property type="term" value="C:chromatin"/>
    <property type="evidence" value="ECO:0007669"/>
    <property type="project" value="TreeGrafter"/>
</dbReference>
<evidence type="ECO:0000259" key="14">
    <source>
        <dbReference type="Pfam" id="PF24105"/>
    </source>
</evidence>
<sequence>MKVIKLPWLGHKAENRPVECYSVTVNSSGTKLALGGLDGMVRIWDVASILRYRDHATLEDAQSRNLLDRLNLHKLATLLRPLTSVSRHNGVVSSVKFLQDGRFLASGSDDKIVLIWEKDDDLANRPKQFGETEPDMEHWTVRKRLVAHDNDVQDLCWSPDGALLITVGLDRSIIIWSGTTFERIKRYDIHQSMVKGVVFDPANKFFATASDDRTVRVFRYYRKHDAQDNYEFQMEQIVFEPFLKLPLTSYYRRMSWSPDGQHIAVPNATNGPVTSVAIVSRGIWATDVSLIGHEAPCEVCAFSPRLFRLHGSQEHTTILASAGQDRTLAVWSTALLKPLVVLHDIALRSITDICWTPCGQNLFLSSLDGLITCVTFDELELGELVGDDAITMQLLRYGGDKDSKIIPEGVSQLRLEQLAKTLEKPPRDEPPACRIGAPTRPGGAPAHFVQLSEPAQSPAPGLHLAKKTDKVTLHTATVKGGRKRVAPTLVSKYTQQQETASKVVRVKSFDISLKLSQTRYVIPRPGVQTAVHGLALRLARAETHRTVEDVDNDNDDINIDDTGAQLASSAPACGNHTKLKNYRKHIMRRKYPTPFRFVSNLPDVFFSQHALMSHELALLVLNKHLGVHELVNTAPLDSLDEKIYFQVVSCCVEHVPVTESSDERIPVTSTVEVRNGPAWPDNDDVASPDFAQRRDFVDPTQVSVVNRAGDTSRSYMLYFPFRVQQLIPVVREQTLSHYVFVSFDGTVQIVRAGTGMYACPAFELGSNVVAWRQRNRHLLLLTGSGLVYIWRLCTQGMHGDLTRVVCGVSVAADTGKNSDDKEKEKKRELDPVRRAIVDNLRSIDVNELGVPYVMVERTCAVYAYSVDLQVWTKVVDPWLFSGLEPQNSLGGVAQRSYDAYTEKIDRGEIRRCVFDDTTRELLQCVSLRLREQLQMT</sequence>
<proteinExistence type="inferred from homology"/>
<evidence type="ECO:0000256" key="8">
    <source>
        <dbReference type="ARBA" id="ARBA00023015"/>
    </source>
</evidence>
<name>A0A4P9Z948_9ASCO</name>
<evidence type="ECO:0000256" key="5">
    <source>
        <dbReference type="ARBA" id="ARBA00022574"/>
    </source>
</evidence>
<keyword evidence="8 12" id="KW-0805">Transcription regulation</keyword>
<dbReference type="InterPro" id="IPR019015">
    <property type="entry name" value="HIRA_B_motif"/>
</dbReference>
<dbReference type="OrthoDB" id="1741719at2759"/>
<evidence type="ECO:0000256" key="7">
    <source>
        <dbReference type="ARBA" id="ARBA00022853"/>
    </source>
</evidence>
<evidence type="ECO:0000256" key="3">
    <source>
        <dbReference type="ARBA" id="ARBA00007306"/>
    </source>
</evidence>
<feature type="domain" description="Protein HIRA-like C-terminal" evidence="13">
    <location>
        <begin position="755"/>
        <end position="890"/>
    </location>
</feature>
<dbReference type="PANTHER" id="PTHR13831:SF0">
    <property type="entry name" value="PROTEIN HIRA"/>
    <property type="match status" value="1"/>
</dbReference>
<dbReference type="Pfam" id="PF07569">
    <property type="entry name" value="Hira"/>
    <property type="match status" value="1"/>
</dbReference>
<dbReference type="Pfam" id="PF09453">
    <property type="entry name" value="HIRA_B"/>
    <property type="match status" value="1"/>
</dbReference>
<evidence type="ECO:0000313" key="16">
    <source>
        <dbReference type="Proteomes" id="UP000268321"/>
    </source>
</evidence>
<evidence type="ECO:0000313" key="15">
    <source>
        <dbReference type="EMBL" id="RKP29257.1"/>
    </source>
</evidence>
<feature type="repeat" description="WD" evidence="11">
    <location>
        <begin position="187"/>
        <end position="218"/>
    </location>
</feature>
<accession>A0A4P9Z948</accession>
<keyword evidence="6 12" id="KW-0677">Repeat</keyword>
<evidence type="ECO:0000256" key="6">
    <source>
        <dbReference type="ARBA" id="ARBA00022737"/>
    </source>
</evidence>
<evidence type="ECO:0000256" key="11">
    <source>
        <dbReference type="PROSITE-ProRule" id="PRU00221"/>
    </source>
</evidence>